<sequence>MGCGRQNCESTSSRSTLKTSGLQVCHPKSTRLRLRRTAWMTRAQPETRELERDSFQWWFDDEVVPHGFSHCGQRSYCSSEPLVLLGALVCGPSHIVRLPPRLEFLLV</sequence>
<feature type="region of interest" description="Disordered" evidence="1">
    <location>
        <begin position="1"/>
        <end position="23"/>
    </location>
</feature>
<dbReference type="AlphaFoldDB" id="A0A024UQG6"/>
<dbReference type="RefSeq" id="XP_008862339.1">
    <property type="nucleotide sequence ID" value="XM_008864117.1"/>
</dbReference>
<protein>
    <submittedName>
        <fullName evidence="2">Uncharacterized protein</fullName>
    </submittedName>
</protein>
<gene>
    <name evidence="2" type="ORF">H310_01096</name>
</gene>
<evidence type="ECO:0000256" key="1">
    <source>
        <dbReference type="SAM" id="MobiDB-lite"/>
    </source>
</evidence>
<reference evidence="2" key="1">
    <citation type="submission" date="2013-12" db="EMBL/GenBank/DDBJ databases">
        <title>The Genome Sequence of Aphanomyces invadans NJM9701.</title>
        <authorList>
            <consortium name="The Broad Institute Genomics Platform"/>
            <person name="Russ C."/>
            <person name="Tyler B."/>
            <person name="van West P."/>
            <person name="Dieguez-Uribeondo J."/>
            <person name="Young S.K."/>
            <person name="Zeng Q."/>
            <person name="Gargeya S."/>
            <person name="Fitzgerald M."/>
            <person name="Abouelleil A."/>
            <person name="Alvarado L."/>
            <person name="Chapman S.B."/>
            <person name="Gainer-Dewar J."/>
            <person name="Goldberg J."/>
            <person name="Griggs A."/>
            <person name="Gujja S."/>
            <person name="Hansen M."/>
            <person name="Howarth C."/>
            <person name="Imamovic A."/>
            <person name="Ireland A."/>
            <person name="Larimer J."/>
            <person name="McCowan C."/>
            <person name="Murphy C."/>
            <person name="Pearson M."/>
            <person name="Poon T.W."/>
            <person name="Priest M."/>
            <person name="Roberts A."/>
            <person name="Saif S."/>
            <person name="Shea T."/>
            <person name="Sykes S."/>
            <person name="Wortman J."/>
            <person name="Nusbaum C."/>
            <person name="Birren B."/>
        </authorList>
    </citation>
    <scope>NUCLEOTIDE SEQUENCE [LARGE SCALE GENOMIC DNA]</scope>
    <source>
        <strain evidence="2">NJM9701</strain>
    </source>
</reference>
<dbReference type="GeneID" id="20078146"/>
<organism evidence="2">
    <name type="scientific">Aphanomyces invadans</name>
    <dbReference type="NCBI Taxonomy" id="157072"/>
    <lineage>
        <taxon>Eukaryota</taxon>
        <taxon>Sar</taxon>
        <taxon>Stramenopiles</taxon>
        <taxon>Oomycota</taxon>
        <taxon>Saprolegniomycetes</taxon>
        <taxon>Saprolegniales</taxon>
        <taxon>Verrucalvaceae</taxon>
        <taxon>Aphanomyces</taxon>
    </lineage>
</organism>
<accession>A0A024UQG6</accession>
<dbReference type="EMBL" id="KI913953">
    <property type="protein sequence ID" value="ETW08534.1"/>
    <property type="molecule type" value="Genomic_DNA"/>
</dbReference>
<dbReference type="VEuPathDB" id="FungiDB:H310_01096"/>
<proteinExistence type="predicted"/>
<feature type="compositionally biased region" description="Polar residues" evidence="1">
    <location>
        <begin position="7"/>
        <end position="22"/>
    </location>
</feature>
<evidence type="ECO:0000313" key="2">
    <source>
        <dbReference type="EMBL" id="ETW08534.1"/>
    </source>
</evidence>
<name>A0A024UQG6_9STRA</name>